<dbReference type="Gene3D" id="1.20.140.10">
    <property type="entry name" value="Butyryl-CoA Dehydrogenase, subunit A, domain 3"/>
    <property type="match status" value="1"/>
</dbReference>
<evidence type="ECO:0000259" key="6">
    <source>
        <dbReference type="Pfam" id="PF11794"/>
    </source>
</evidence>
<dbReference type="InterPro" id="IPR046373">
    <property type="entry name" value="Acyl-CoA_Oxase/DH_mid-dom_sf"/>
</dbReference>
<dbReference type="InterPro" id="IPR036250">
    <property type="entry name" value="AcylCo_DH-like_C"/>
</dbReference>
<dbReference type="SUPFAM" id="SSF56645">
    <property type="entry name" value="Acyl-CoA dehydrogenase NM domain-like"/>
    <property type="match status" value="1"/>
</dbReference>
<dbReference type="GO" id="GO:0016627">
    <property type="term" value="F:oxidoreductase activity, acting on the CH-CH group of donors"/>
    <property type="evidence" value="ECO:0007669"/>
    <property type="project" value="InterPro"/>
</dbReference>
<feature type="domain" description="HpaB/PvcC/4-BUDH N-terminal" evidence="6">
    <location>
        <begin position="48"/>
        <end position="315"/>
    </location>
</feature>
<dbReference type="PANTHER" id="PTHR36117">
    <property type="entry name" value="4-HYDROXYPHENYLACETATE 3-MONOOXYGENASE-RELATED"/>
    <property type="match status" value="1"/>
</dbReference>
<accession>F4CR56</accession>
<dbReference type="EMBL" id="CP002593">
    <property type="protein sequence ID" value="AEA24493.1"/>
    <property type="molecule type" value="Genomic_DNA"/>
</dbReference>
<keyword evidence="8" id="KW-1185">Reference proteome</keyword>
<evidence type="ECO:0000313" key="8">
    <source>
        <dbReference type="Proteomes" id="UP000007809"/>
    </source>
</evidence>
<keyword evidence="1" id="KW-0285">Flavoprotein</keyword>
<protein>
    <submittedName>
        <fullName evidence="7">4-hydroxyphenylacetate 3-hydroxylase</fullName>
    </submittedName>
</protein>
<evidence type="ECO:0000313" key="7">
    <source>
        <dbReference type="EMBL" id="AEA24493.1"/>
    </source>
</evidence>
<dbReference type="HOGENOM" id="CLU_023920_2_1_11"/>
<dbReference type="InterPro" id="IPR009100">
    <property type="entry name" value="AcylCoA_DH/oxidase_NM_dom_sf"/>
</dbReference>
<dbReference type="Pfam" id="PF11794">
    <property type="entry name" value="HpaB_N"/>
    <property type="match status" value="1"/>
</dbReference>
<dbReference type="PANTHER" id="PTHR36117:SF3">
    <property type="entry name" value="4-HYDROXYPHENYLACETATE 3-MONOOXYGENASE-RELATED"/>
    <property type="match status" value="1"/>
</dbReference>
<dbReference type="SUPFAM" id="SSF47203">
    <property type="entry name" value="Acyl-CoA dehydrogenase C-terminal domain-like"/>
    <property type="match status" value="1"/>
</dbReference>
<name>F4CR56_PSEUX</name>
<dbReference type="InterPro" id="IPR024674">
    <property type="entry name" value="HpaB/PvcC/4-BUDH_N"/>
</dbReference>
<evidence type="ECO:0000256" key="2">
    <source>
        <dbReference type="ARBA" id="ARBA00022827"/>
    </source>
</evidence>
<feature type="region of interest" description="Disordered" evidence="4">
    <location>
        <begin position="1"/>
        <end position="34"/>
    </location>
</feature>
<dbReference type="STRING" id="675635.Psed_2279"/>
<evidence type="ECO:0000259" key="5">
    <source>
        <dbReference type="Pfam" id="PF03241"/>
    </source>
</evidence>
<sequence length="553" mass="62283">MTRREIDGTRDVTRGEHAGVTPAGGTLRRSVPHRGGAAEAKGLVVLRTGKQYLEALDDGRVVWVGDELVDNVATHPKTRDYARRIAEFYDLHHRADLRDVMTFVDDDGERRSMMWFRHRDKEELRRKRRYLETVIRELDAGAAPRTPDVNNYVFLTYMDDPSPWSEQSVGTGGRDLTAGITAFWQHIRDGDLNAAPAFVDPQTDRSRESAQAESPALRVVETRDDGIVVRGVKAIGTGTPFADYIHIGVFFRPGIVSEQIVYAAVPVNERGVTLVCRESTVKEGRTDEHPLASRGDELDAVMLFDDVFIPWERVFHVGNPSHAALYPQRVFDWLHYQALIRQAVRAELMVGLAMLITEHIGTYQLPPVQTRLAQLVGFHQTMRAHVIACEEEGFTTPGGLYKPDVLLFDFGRAHYLEHVPRMVNEVVDLAGRSALIFPTEKQWERPELRKWLEPLQTGPVGRPHDRLRISRVIRDMFLSDWGDRIGVFENFNGTPLLAVRMLTMHRAEMAPSGPLTDLARKVCGIAPPEPTGDTAYSEQAAYARRQDARAVAS</sequence>
<keyword evidence="2" id="KW-0274">FAD</keyword>
<dbReference type="KEGG" id="pdx:Psed_2279"/>
<dbReference type="InterPro" id="IPR004925">
    <property type="entry name" value="HpaB/PvcC/4-BUDH"/>
</dbReference>
<dbReference type="Pfam" id="PF03241">
    <property type="entry name" value="HpaB"/>
    <property type="match status" value="1"/>
</dbReference>
<gene>
    <name evidence="7" type="ordered locus">Psed_2279</name>
</gene>
<feature type="domain" description="HpaB/PvcC/4-BUDH C-terminal" evidence="5">
    <location>
        <begin position="331"/>
        <end position="509"/>
    </location>
</feature>
<dbReference type="eggNOG" id="COG2368">
    <property type="taxonomic scope" value="Bacteria"/>
</dbReference>
<evidence type="ECO:0000256" key="1">
    <source>
        <dbReference type="ARBA" id="ARBA00022630"/>
    </source>
</evidence>
<dbReference type="Gene3D" id="2.40.110.10">
    <property type="entry name" value="Butyryl-CoA Dehydrogenase, subunit A, domain 2"/>
    <property type="match status" value="1"/>
</dbReference>
<reference evidence="7 8" key="1">
    <citation type="journal article" date="2011" name="J. Bacteriol.">
        <title>Genome sequence of the 1,4-dioxane-degrading Pseudonocardia dioxanivorans strain CB1190.</title>
        <authorList>
            <person name="Sales C.M."/>
            <person name="Mahendra S."/>
            <person name="Grostern A."/>
            <person name="Parales R.E."/>
            <person name="Goodwin L.A."/>
            <person name="Woyke T."/>
            <person name="Nolan M."/>
            <person name="Lapidus A."/>
            <person name="Chertkov O."/>
            <person name="Ovchinnikova G."/>
            <person name="Sczyrba A."/>
            <person name="Alvarez-Cohen L."/>
        </authorList>
    </citation>
    <scope>NUCLEOTIDE SEQUENCE [LARGE SCALE GENOMIC DNA]</scope>
    <source>
        <strain evidence="8">ATCC 55486 / DSM 44775 / JCM 13855 / CB1190</strain>
    </source>
</reference>
<keyword evidence="3" id="KW-0560">Oxidoreductase</keyword>
<evidence type="ECO:0000256" key="4">
    <source>
        <dbReference type="SAM" id="MobiDB-lite"/>
    </source>
</evidence>
<evidence type="ECO:0000256" key="3">
    <source>
        <dbReference type="ARBA" id="ARBA00023002"/>
    </source>
</evidence>
<dbReference type="Gene3D" id="1.10.3140.10">
    <property type="entry name" value="4-hydroxybutyryl-coa dehydratase, domain 1"/>
    <property type="match status" value="1"/>
</dbReference>
<dbReference type="InterPro" id="IPR024719">
    <property type="entry name" value="HpaB/PvcC/4-BUDH_C"/>
</dbReference>
<organism evidence="7 8">
    <name type="scientific">Pseudonocardia dioxanivorans (strain ATCC 55486 / DSM 44775 / JCM 13855 / CB1190)</name>
    <dbReference type="NCBI Taxonomy" id="675635"/>
    <lineage>
        <taxon>Bacteria</taxon>
        <taxon>Bacillati</taxon>
        <taxon>Actinomycetota</taxon>
        <taxon>Actinomycetes</taxon>
        <taxon>Pseudonocardiales</taxon>
        <taxon>Pseudonocardiaceae</taxon>
        <taxon>Pseudonocardia</taxon>
    </lineage>
</organism>
<feature type="compositionally biased region" description="Basic and acidic residues" evidence="4">
    <location>
        <begin position="1"/>
        <end position="17"/>
    </location>
</feature>
<dbReference type="AlphaFoldDB" id="F4CR56"/>
<proteinExistence type="predicted"/>
<dbReference type="Proteomes" id="UP000007809">
    <property type="component" value="Chromosome"/>
</dbReference>